<keyword evidence="3" id="KW-1185">Reference proteome</keyword>
<dbReference type="AlphaFoldDB" id="A0A0G4G3F3"/>
<accession>A0A0G4G3F3</accession>
<organism evidence="2 3">
    <name type="scientific">Vitrella brassicaformis (strain CCMP3155)</name>
    <dbReference type="NCBI Taxonomy" id="1169540"/>
    <lineage>
        <taxon>Eukaryota</taxon>
        <taxon>Sar</taxon>
        <taxon>Alveolata</taxon>
        <taxon>Colpodellida</taxon>
        <taxon>Vitrellaceae</taxon>
        <taxon>Vitrella</taxon>
    </lineage>
</organism>
<dbReference type="Proteomes" id="UP000041254">
    <property type="component" value="Unassembled WGS sequence"/>
</dbReference>
<reference evidence="2 3" key="1">
    <citation type="submission" date="2014-11" db="EMBL/GenBank/DDBJ databases">
        <authorList>
            <person name="Zhu J."/>
            <person name="Qi W."/>
            <person name="Song R."/>
        </authorList>
    </citation>
    <scope>NUCLEOTIDE SEQUENCE [LARGE SCALE GENOMIC DNA]</scope>
</reference>
<feature type="region of interest" description="Disordered" evidence="1">
    <location>
        <begin position="150"/>
        <end position="237"/>
    </location>
</feature>
<sequence length="350" mass="38481">MASSPPPPSPLDGGIYTEYHQAPPSGGQESPRIRELEARNNVLQQTIAYLEQALAKSESSVEETISRLQKTQEELQSPSALPALPTINEDEHARTAEGDRGRGPLPTLQLATDGLLAHIRDLQRALESSESICESQAATIYQLRQENTMLRNRRSTQEGSGPVGQLGPREEGDNAMSAERAGRSLERRRSSRRLPMAKEMGVLQSPLDESPAPSSRHAIATHTAQPPQPAFTIPRDSYHTVTPPVTRTVMPPAQPMSAAPTQTQAVSRIILLPRPMLARSALMPRYAVRQQGDRPAVFVARSNIHPVQRLANWPPTVIHPNHRALIDQCSNPRGPMQRLMRRAPGNKKSC</sequence>
<feature type="region of interest" description="Disordered" evidence="1">
    <location>
        <begin position="68"/>
        <end position="88"/>
    </location>
</feature>
<protein>
    <submittedName>
        <fullName evidence="2">Uncharacterized protein</fullName>
    </submittedName>
</protein>
<gene>
    <name evidence="2" type="ORF">Vbra_16773</name>
</gene>
<evidence type="ECO:0000256" key="1">
    <source>
        <dbReference type="SAM" id="MobiDB-lite"/>
    </source>
</evidence>
<feature type="compositionally biased region" description="Pro residues" evidence="1">
    <location>
        <begin position="1"/>
        <end position="10"/>
    </location>
</feature>
<evidence type="ECO:0000313" key="2">
    <source>
        <dbReference type="EMBL" id="CEM22481.1"/>
    </source>
</evidence>
<dbReference type="VEuPathDB" id="CryptoDB:Vbra_16773"/>
<feature type="region of interest" description="Disordered" evidence="1">
    <location>
        <begin position="1"/>
        <end position="31"/>
    </location>
</feature>
<dbReference type="EMBL" id="CDMY01000553">
    <property type="protein sequence ID" value="CEM22481.1"/>
    <property type="molecule type" value="Genomic_DNA"/>
</dbReference>
<dbReference type="InParanoid" id="A0A0G4G3F3"/>
<name>A0A0G4G3F3_VITBC</name>
<feature type="compositionally biased region" description="Polar residues" evidence="1">
    <location>
        <begin position="68"/>
        <end position="79"/>
    </location>
</feature>
<evidence type="ECO:0000313" key="3">
    <source>
        <dbReference type="Proteomes" id="UP000041254"/>
    </source>
</evidence>
<proteinExistence type="predicted"/>